<proteinExistence type="predicted"/>
<dbReference type="Proteomes" id="UP000789525">
    <property type="component" value="Unassembled WGS sequence"/>
</dbReference>
<dbReference type="EMBL" id="CAJVPT010007758">
    <property type="protein sequence ID" value="CAG8544443.1"/>
    <property type="molecule type" value="Genomic_DNA"/>
</dbReference>
<protein>
    <submittedName>
        <fullName evidence="1">4785_t:CDS:1</fullName>
    </submittedName>
</protein>
<name>A0ACA9LRB7_9GLOM</name>
<keyword evidence="2" id="KW-1185">Reference proteome</keyword>
<gene>
    <name evidence="1" type="ORF">ACOLOM_LOCUS4597</name>
</gene>
<comment type="caution">
    <text evidence="1">The sequence shown here is derived from an EMBL/GenBank/DDBJ whole genome shotgun (WGS) entry which is preliminary data.</text>
</comment>
<evidence type="ECO:0000313" key="2">
    <source>
        <dbReference type="Proteomes" id="UP000789525"/>
    </source>
</evidence>
<organism evidence="1 2">
    <name type="scientific">Acaulospora colombiana</name>
    <dbReference type="NCBI Taxonomy" id="27376"/>
    <lineage>
        <taxon>Eukaryota</taxon>
        <taxon>Fungi</taxon>
        <taxon>Fungi incertae sedis</taxon>
        <taxon>Mucoromycota</taxon>
        <taxon>Glomeromycotina</taxon>
        <taxon>Glomeromycetes</taxon>
        <taxon>Diversisporales</taxon>
        <taxon>Acaulosporaceae</taxon>
        <taxon>Acaulospora</taxon>
    </lineage>
</organism>
<sequence>MTTQRKVKVLVLPGDNAGPEVVSEGVKILKAISNLRTKYNGVEIELIEGKIGGAAIDDTGSPLPEETLKTAKESDAILLGAVGGPAWPRPIDPNDPSKGVGPRPEQGLLEIRKALDLYANLRPCSFASDSLIAYSPLKEDVVKGTEFTIVRELVGGIYFGDRKEEDENGQAFDTLPYSVEEVKRITRLAAHLALEKNPPATIHSLDKANVLATSRLWRRVVTETIEKEFPTIPLKHHYIDAAAMFLVKSPKLLNGIILTENLFGDILSDEASVIPGSLGLLPSASLSGLPDGKNKCLGLYEPIHGSAPDIAGQGVVNPVATILSVAMLLRYSLNLHREAKAVEDAVRKVLDEEELGGFGCRTKDLAGTHTTSQIGDKIVEVLEGYLEGLNSEDRISNMRPSRGLLLKRPPGRRGMTLCEKTIAHAAIGLPSPGHVKPGEMVCVSVDWTLASELTWKGMEKTFDVMGRPNIHRNDRFWLAIDHTVDPRINHLPKPAELIRSSEEFAKEAKLVDFYRPNHTILHTEFYRTRAQPGQMIIGADSHSCSAGAVSAFAVGLGAADVVMPMVTGETWFKVPETVEIRFVGKPPFGIGGKDTILYVLGKLKRNTVAFERAVEYTGPGLKYLSCDARFAISNMATEFGGIAGVFEGDEITAAFIAKRKNPSYKNSALYFRADPDAVYAETHIIDLSEVDSLVALYPSPDDVVPVKEVEGKKLDGVFIGACTTAEEDLILAALVLEQGLKKGYVPSIGGTRRVTPGSLPIIAKLRRLGLLKFYEQAGFEIGAPGCSYCIAVAADHAGEGEVWLSSQNRNFRNRMACILMGKGAIGNLASAATVAASSFEMKIHDPRELLDCIDPEKYQEYLEQWMDQGAPFVISEPNPIILDSDNPSSQSFDLPPPPSSFSAPITGKVQRFEDNVDTDAIIPAQFMPGTSDEDLGSHAFQYVKPDFVEKVKQGYDIVVGGKGFGSGSSREEAPRALKGAGVKAVIAKSYAYIYGRNQPNMALLGVTVGDEEFYTLAQEGAEVKIDVKGRKVICGGKEFKFELSEMEEKLIAAGGVTEMYNKYGVNLFRVAISDTGGSGCGSAALQDDKGCGTGTKELVW</sequence>
<accession>A0ACA9LRB7</accession>
<evidence type="ECO:0000313" key="1">
    <source>
        <dbReference type="EMBL" id="CAG8544443.1"/>
    </source>
</evidence>
<reference evidence="1" key="1">
    <citation type="submission" date="2021-06" db="EMBL/GenBank/DDBJ databases">
        <authorList>
            <person name="Kallberg Y."/>
            <person name="Tangrot J."/>
            <person name="Rosling A."/>
        </authorList>
    </citation>
    <scope>NUCLEOTIDE SEQUENCE</scope>
    <source>
        <strain evidence="1">CL356</strain>
    </source>
</reference>